<dbReference type="EMBL" id="VUNF01000022">
    <property type="protein sequence ID" value="MST78174.1"/>
    <property type="molecule type" value="Genomic_DNA"/>
</dbReference>
<sequence>MLGVKDAKDGKVTISLTTDLKALVFSPDFYYQGIEAFDFATYEYQPKKVEKVDANGDYKNDAPTNVGSLFTYAPDLSVDYFLNPANAKMDADASKYSFIVADKKYTRAEAIHNITVKSADLESHKGMVTVKAKYDGDAIKKIADDKQVTVAALQYAGENGTVTSDFAAITTSKYTNLVLNNPKAATKGHAQGASHLYRTAKAAIDGDASITIAWNNPGIDLREYVNTDRIYREGNNVHSCVAWDENAAAGTVEKDGFKYSFELVGYKSGENETSQSAHAAINQDGYTLRPQMTKGGMQQEFGYDQNAAEIGRQPLVRVTLTDAVNNKIVAVGYIKIEIAATDKKDDQKVVPVETVKTNYTVACGENNILVKELKWHEVEEQVMALVNMGKAEFESTYVLDGATVNAGDVNQFEKPTLDAVALANDKKVGIVSQTTTDVQGTQTEVLDWNVKNNYAYEQFKTNKKDELTTYVRFTLREGKSAANKYIYVKFTWNPEKKNLDPTTSFSDSEKLKSYWYGLNEAKSVKETGAVPTDIHGNVEVVGTNDNKKNGASSDEANDEYVFNISNTLNGNKLVVSKLTGDYAGLNNQLEATFHFVDGNGYYAKDETSISKLYADKACTADNEIASMDIAKGIVTLSNTEMAKSLLNKVGHKDLKNTLTAVVAVKATICGNIDVPVSNNTFNVKFLRPVNIISATTDPFKDGVTGGETKDIKMVFTDWRDHNFTDRTVTKGHDYFEYYGIKNITVVTDDATTDLNGNWNDKLNTLTKNIKFTWTPADGNAAKQIVANDYGKLTYVNNGNTVGTFHVHIPVFVTYDWGTLKAEIEVTIEGTVNNAKRH</sequence>
<protein>
    <submittedName>
        <fullName evidence="1">Uncharacterized protein</fullName>
    </submittedName>
</protein>
<proteinExistence type="predicted"/>
<name>A0A6I2U3S2_9BACT</name>
<comment type="caution">
    <text evidence="1">The sequence shown here is derived from an EMBL/GenBank/DDBJ whole genome shotgun (WGS) entry which is preliminary data.</text>
</comment>
<organism evidence="1 2">
    <name type="scientific">Segatella copri</name>
    <dbReference type="NCBI Taxonomy" id="165179"/>
    <lineage>
        <taxon>Bacteria</taxon>
        <taxon>Pseudomonadati</taxon>
        <taxon>Bacteroidota</taxon>
        <taxon>Bacteroidia</taxon>
        <taxon>Bacteroidales</taxon>
        <taxon>Prevotellaceae</taxon>
        <taxon>Segatella</taxon>
    </lineage>
</organism>
<accession>A0A6I2U3S2</accession>
<evidence type="ECO:0000313" key="2">
    <source>
        <dbReference type="Proteomes" id="UP000450161"/>
    </source>
</evidence>
<evidence type="ECO:0000313" key="1">
    <source>
        <dbReference type="EMBL" id="MST78174.1"/>
    </source>
</evidence>
<dbReference type="Proteomes" id="UP000450161">
    <property type="component" value="Unassembled WGS sequence"/>
</dbReference>
<dbReference type="AlphaFoldDB" id="A0A6I2U3S2"/>
<reference evidence="1 2" key="1">
    <citation type="submission" date="2019-08" db="EMBL/GenBank/DDBJ databases">
        <title>In-depth cultivation of the pig gut microbiome towards novel bacterial diversity and tailored functional studies.</title>
        <authorList>
            <person name="Wylensek D."/>
            <person name="Hitch T.C.A."/>
            <person name="Clavel T."/>
        </authorList>
    </citation>
    <scope>NUCLEOTIDE SEQUENCE [LARGE SCALE GENOMIC DNA]</scope>
    <source>
        <strain evidence="1 2">LKV-178-WT-2C</strain>
    </source>
</reference>
<gene>
    <name evidence="1" type="ORF">FYJ72_10930</name>
</gene>